<keyword evidence="7" id="KW-1185">Reference proteome</keyword>
<dbReference type="PROSITE" id="PS50050">
    <property type="entry name" value="TNFR_NGFR_2"/>
    <property type="match status" value="1"/>
</dbReference>
<dbReference type="Ensembl" id="ENSMAMT00000039920.1">
    <property type="protein sequence ID" value="ENSMAMP00000061529.1"/>
    <property type="gene ID" value="ENSMAMG00000026186.1"/>
</dbReference>
<reference evidence="6" key="1">
    <citation type="submission" date="2025-08" db="UniProtKB">
        <authorList>
            <consortium name="Ensembl"/>
        </authorList>
    </citation>
    <scope>IDENTIFICATION</scope>
</reference>
<dbReference type="GO" id="GO:0042127">
    <property type="term" value="P:regulation of cell population proliferation"/>
    <property type="evidence" value="ECO:0007669"/>
    <property type="project" value="TreeGrafter"/>
</dbReference>
<dbReference type="InterPro" id="IPR001368">
    <property type="entry name" value="TNFR/NGFR_Cys_rich_reg"/>
</dbReference>
<proteinExistence type="predicted"/>
<feature type="disulfide bond" evidence="1">
    <location>
        <begin position="45"/>
        <end position="60"/>
    </location>
</feature>
<dbReference type="Proteomes" id="UP000261640">
    <property type="component" value="Unplaced"/>
</dbReference>
<accession>A0A7N8Y9J7</accession>
<dbReference type="Pfam" id="PF00020">
    <property type="entry name" value="TNFR_c6"/>
    <property type="match status" value="1"/>
</dbReference>
<feature type="signal peptide" evidence="4">
    <location>
        <begin position="1"/>
        <end position="24"/>
    </location>
</feature>
<keyword evidence="3" id="KW-0812">Transmembrane</keyword>
<keyword evidence="3" id="KW-0472">Membrane</keyword>
<evidence type="ECO:0000256" key="3">
    <source>
        <dbReference type="SAM" id="Phobius"/>
    </source>
</evidence>
<reference evidence="6" key="2">
    <citation type="submission" date="2025-09" db="UniProtKB">
        <authorList>
            <consortium name="Ensembl"/>
        </authorList>
    </citation>
    <scope>IDENTIFICATION</scope>
</reference>
<keyword evidence="3" id="KW-1133">Transmembrane helix</keyword>
<dbReference type="GO" id="GO:0038023">
    <property type="term" value="F:signaling receptor activity"/>
    <property type="evidence" value="ECO:0007669"/>
    <property type="project" value="TreeGrafter"/>
</dbReference>
<sequence>MNMVLPKLLIFAFFFVELFVDSDAKKCPKGQRLYITQGRQVCQMCPDEFYQPEENYSQMCKPCTRCEENRGSVVRKQCTKETDTQCECRGQFVPWLGISSTCKCDIGFGLKDGVCAKCEDGYFTNQINIPCQKWRECKSGVNISGTSTSDVICNEVKSNLDITTPYITRSTSFRPQRKTPTQTTRTTTTTVSTRVNIITKKDADTIPSDGNHTDVALLLFGIIGLLILTVVTCKLHITPCVKRKPTIQTRDSLCRRPVEESGDGSLSSLKLNALEP</sequence>
<evidence type="ECO:0000259" key="5">
    <source>
        <dbReference type="PROSITE" id="PS50050"/>
    </source>
</evidence>
<evidence type="ECO:0000256" key="4">
    <source>
        <dbReference type="SAM" id="SignalP"/>
    </source>
</evidence>
<dbReference type="GeneID" id="113131058"/>
<dbReference type="Gene3D" id="2.10.50.10">
    <property type="entry name" value="Tumor Necrosis Factor Receptor, subunit A, domain 2"/>
    <property type="match status" value="2"/>
</dbReference>
<feature type="region of interest" description="Disordered" evidence="2">
    <location>
        <begin position="257"/>
        <end position="276"/>
    </location>
</feature>
<evidence type="ECO:0000256" key="1">
    <source>
        <dbReference type="PROSITE-ProRule" id="PRU00206"/>
    </source>
</evidence>
<feature type="chain" id="PRO_5031185747" evidence="4">
    <location>
        <begin position="25"/>
        <end position="276"/>
    </location>
</feature>
<evidence type="ECO:0000313" key="7">
    <source>
        <dbReference type="Proteomes" id="UP000261640"/>
    </source>
</evidence>
<evidence type="ECO:0000256" key="2">
    <source>
        <dbReference type="SAM" id="MobiDB-lite"/>
    </source>
</evidence>
<dbReference type="RefSeq" id="XP_026163895.1">
    <property type="nucleotide sequence ID" value="XM_026308110.1"/>
</dbReference>
<dbReference type="AlphaFoldDB" id="A0A7N8Y9J7"/>
<keyword evidence="1" id="KW-1015">Disulfide bond</keyword>
<name>A0A7N8Y9J7_9TELE</name>
<feature type="transmembrane region" description="Helical" evidence="3">
    <location>
        <begin position="215"/>
        <end position="237"/>
    </location>
</feature>
<comment type="caution">
    <text evidence="1">Lacks conserved residue(s) required for the propagation of feature annotation.</text>
</comment>
<dbReference type="GeneTree" id="ENSGT00730000113394"/>
<keyword evidence="4" id="KW-0732">Signal</keyword>
<dbReference type="InParanoid" id="A0A7N8Y9J7"/>
<dbReference type="OrthoDB" id="9932129at2759"/>
<dbReference type="PANTHER" id="PTHR47139">
    <property type="entry name" value="TUMOR NECROSIS FACTOR RECEPTOR SUPERFAMILY MEMBER 9"/>
    <property type="match status" value="1"/>
</dbReference>
<dbReference type="FunCoup" id="A0A7N8Y9J7">
    <property type="interactions" value="106"/>
</dbReference>
<protein>
    <submittedName>
        <fullName evidence="6">Tumor necrosis factor receptor superfamily member 4-like</fullName>
    </submittedName>
</protein>
<dbReference type="SMART" id="SM00208">
    <property type="entry name" value="TNFR"/>
    <property type="match status" value="2"/>
</dbReference>
<dbReference type="PANTHER" id="PTHR47139:SF3">
    <property type="entry name" value="SI:CH73-361P23.3"/>
    <property type="match status" value="1"/>
</dbReference>
<feature type="repeat" description="TNFR-Cys" evidence="1">
    <location>
        <begin position="44"/>
        <end position="86"/>
    </location>
</feature>
<evidence type="ECO:0000313" key="6">
    <source>
        <dbReference type="Ensembl" id="ENSMAMP00000061529.1"/>
    </source>
</evidence>
<feature type="domain" description="TNFR-Cys" evidence="5">
    <location>
        <begin position="44"/>
        <end position="86"/>
    </location>
</feature>
<organism evidence="6 7">
    <name type="scientific">Mastacembelus armatus</name>
    <name type="common">zig-zag eel</name>
    <dbReference type="NCBI Taxonomy" id="205130"/>
    <lineage>
        <taxon>Eukaryota</taxon>
        <taxon>Metazoa</taxon>
        <taxon>Chordata</taxon>
        <taxon>Craniata</taxon>
        <taxon>Vertebrata</taxon>
        <taxon>Euteleostomi</taxon>
        <taxon>Actinopterygii</taxon>
        <taxon>Neopterygii</taxon>
        <taxon>Teleostei</taxon>
        <taxon>Neoteleostei</taxon>
        <taxon>Acanthomorphata</taxon>
        <taxon>Anabantaria</taxon>
        <taxon>Synbranchiformes</taxon>
        <taxon>Mastacembelidae</taxon>
        <taxon>Mastacembelus</taxon>
    </lineage>
</organism>
<dbReference type="SUPFAM" id="SSF57586">
    <property type="entry name" value="TNF receptor-like"/>
    <property type="match status" value="2"/>
</dbReference>